<organism evidence="1 2">
    <name type="scientific">Salicibibacter cibarius</name>
    <dbReference type="NCBI Taxonomy" id="2743000"/>
    <lineage>
        <taxon>Bacteria</taxon>
        <taxon>Bacillati</taxon>
        <taxon>Bacillota</taxon>
        <taxon>Bacilli</taxon>
        <taxon>Bacillales</taxon>
        <taxon>Bacillaceae</taxon>
        <taxon>Salicibibacter</taxon>
    </lineage>
</organism>
<protein>
    <submittedName>
        <fullName evidence="1">Uncharacterized protein</fullName>
    </submittedName>
</protein>
<dbReference type="KEGG" id="scia:HUG15_06470"/>
<gene>
    <name evidence="1" type="ORF">HUG15_06470</name>
</gene>
<sequence>MVTEKACIKDIRSAWLPHGDRMSDWLSCSVAMNCFMGTGEPASQETIRSLTIAFDTLTRAVEVKSNRSLTPV</sequence>
<proteinExistence type="predicted"/>
<evidence type="ECO:0000313" key="2">
    <source>
        <dbReference type="Proteomes" id="UP000595823"/>
    </source>
</evidence>
<accession>A0A7T6Z2R5</accession>
<dbReference type="AlphaFoldDB" id="A0A7T6Z2R5"/>
<name>A0A7T6Z2R5_9BACI</name>
<dbReference type="Proteomes" id="UP000595823">
    <property type="component" value="Chromosome"/>
</dbReference>
<reference evidence="1 2" key="1">
    <citation type="submission" date="2020-06" db="EMBL/GenBank/DDBJ databases">
        <title>Genomic analysis of Salicibibacter sp. NKC5-3.</title>
        <authorList>
            <person name="Oh Y.J."/>
        </authorList>
    </citation>
    <scope>NUCLEOTIDE SEQUENCE [LARGE SCALE GENOMIC DNA]</scope>
    <source>
        <strain evidence="1 2">NKC5-3</strain>
    </source>
</reference>
<keyword evidence="2" id="KW-1185">Reference proteome</keyword>
<evidence type="ECO:0000313" key="1">
    <source>
        <dbReference type="EMBL" id="QQK75266.1"/>
    </source>
</evidence>
<dbReference type="EMBL" id="CP054705">
    <property type="protein sequence ID" value="QQK75266.1"/>
    <property type="molecule type" value="Genomic_DNA"/>
</dbReference>